<dbReference type="InterPro" id="IPR027450">
    <property type="entry name" value="AlkB-like"/>
</dbReference>
<keyword evidence="3" id="KW-1185">Reference proteome</keyword>
<dbReference type="VEuPathDB" id="FungiDB:MELLADRAFT_116809"/>
<dbReference type="Pfam" id="PF13532">
    <property type="entry name" value="2OG-FeII_Oxy_2"/>
    <property type="match status" value="1"/>
</dbReference>
<accession>F4RQ29</accession>
<dbReference type="SUPFAM" id="SSF51197">
    <property type="entry name" value="Clavaminate synthase-like"/>
    <property type="match status" value="1"/>
</dbReference>
<feature type="domain" description="Fe2OG dioxygenase" evidence="1">
    <location>
        <begin position="143"/>
        <end position="263"/>
    </location>
</feature>
<dbReference type="GO" id="GO:0005759">
    <property type="term" value="C:mitochondrial matrix"/>
    <property type="evidence" value="ECO:0007669"/>
    <property type="project" value="TreeGrafter"/>
</dbReference>
<dbReference type="InParanoid" id="F4RQ29"/>
<dbReference type="Gene3D" id="2.60.120.590">
    <property type="entry name" value="Alpha-ketoglutarate-dependent dioxygenase AlkB-like"/>
    <property type="match status" value="1"/>
</dbReference>
<proteinExistence type="predicted"/>
<evidence type="ECO:0000259" key="1">
    <source>
        <dbReference type="PROSITE" id="PS51471"/>
    </source>
</evidence>
<organism evidence="3">
    <name type="scientific">Melampsora larici-populina (strain 98AG31 / pathotype 3-4-7)</name>
    <name type="common">Poplar leaf rust fungus</name>
    <dbReference type="NCBI Taxonomy" id="747676"/>
    <lineage>
        <taxon>Eukaryota</taxon>
        <taxon>Fungi</taxon>
        <taxon>Dikarya</taxon>
        <taxon>Basidiomycota</taxon>
        <taxon>Pucciniomycotina</taxon>
        <taxon>Pucciniomycetes</taxon>
        <taxon>Pucciniales</taxon>
        <taxon>Melampsoraceae</taxon>
        <taxon>Melampsora</taxon>
    </lineage>
</organism>
<dbReference type="GO" id="GO:0006631">
    <property type="term" value="P:fatty acid metabolic process"/>
    <property type="evidence" value="ECO:0007669"/>
    <property type="project" value="TreeGrafter"/>
</dbReference>
<dbReference type="InterPro" id="IPR005123">
    <property type="entry name" value="Oxoglu/Fe-dep_dioxygenase_dom"/>
</dbReference>
<reference evidence="3" key="1">
    <citation type="journal article" date="2011" name="Proc. Natl. Acad. Sci. U.S.A.">
        <title>Obligate biotrophy features unraveled by the genomic analysis of rust fungi.</title>
        <authorList>
            <person name="Duplessis S."/>
            <person name="Cuomo C.A."/>
            <person name="Lin Y.-C."/>
            <person name="Aerts A."/>
            <person name="Tisserant E."/>
            <person name="Veneault-Fourrey C."/>
            <person name="Joly D.L."/>
            <person name="Hacquard S."/>
            <person name="Amselem J."/>
            <person name="Cantarel B.L."/>
            <person name="Chiu R."/>
            <person name="Coutinho P.M."/>
            <person name="Feau N."/>
            <person name="Field M."/>
            <person name="Frey P."/>
            <person name="Gelhaye E."/>
            <person name="Goldberg J."/>
            <person name="Grabherr M.G."/>
            <person name="Kodira C.D."/>
            <person name="Kohler A."/>
            <person name="Kuees U."/>
            <person name="Lindquist E.A."/>
            <person name="Lucas S.M."/>
            <person name="Mago R."/>
            <person name="Mauceli E."/>
            <person name="Morin E."/>
            <person name="Murat C."/>
            <person name="Pangilinan J.L."/>
            <person name="Park R."/>
            <person name="Pearson M."/>
            <person name="Quesneville H."/>
            <person name="Rouhier N."/>
            <person name="Sakthikumar S."/>
            <person name="Salamov A.A."/>
            <person name="Schmutz J."/>
            <person name="Selles B."/>
            <person name="Shapiro H."/>
            <person name="Tanguay P."/>
            <person name="Tuskan G.A."/>
            <person name="Henrissat B."/>
            <person name="Van de Peer Y."/>
            <person name="Rouze P."/>
            <person name="Ellis J.G."/>
            <person name="Dodds P.N."/>
            <person name="Schein J.E."/>
            <person name="Zhong S."/>
            <person name="Hamelin R.C."/>
            <person name="Grigoriev I.V."/>
            <person name="Szabo L.J."/>
            <person name="Martin F."/>
        </authorList>
    </citation>
    <scope>NUCLEOTIDE SEQUENCE [LARGE SCALE GENOMIC DNA]</scope>
    <source>
        <strain evidence="3">98AG31 / pathotype 3-4-7</strain>
    </source>
</reference>
<dbReference type="InterPro" id="IPR037151">
    <property type="entry name" value="AlkB-like_sf"/>
</dbReference>
<dbReference type="EMBL" id="GL883113">
    <property type="protein sequence ID" value="EGG05334.1"/>
    <property type="molecule type" value="Genomic_DNA"/>
</dbReference>
<evidence type="ECO:0000313" key="2">
    <source>
        <dbReference type="EMBL" id="EGG05334.1"/>
    </source>
</evidence>
<evidence type="ECO:0000313" key="3">
    <source>
        <dbReference type="Proteomes" id="UP000001072"/>
    </source>
</evidence>
<dbReference type="PANTHER" id="PTHR21052:SF0">
    <property type="entry name" value="ALPHA-KETOGLUTARATE-DEPENDENT DIOXYGENASE ALKB HOMOLOG 7, MITOCHONDRIAL"/>
    <property type="match status" value="1"/>
</dbReference>
<dbReference type="Proteomes" id="UP000001072">
    <property type="component" value="Unassembled WGS sequence"/>
</dbReference>
<dbReference type="RefSeq" id="XP_007411256.1">
    <property type="nucleotide sequence ID" value="XM_007411194.1"/>
</dbReference>
<protein>
    <recommendedName>
        <fullName evidence="1">Fe2OG dioxygenase domain-containing protein</fullName>
    </recommendedName>
</protein>
<dbReference type="PANTHER" id="PTHR21052">
    <property type="entry name" value="SPERMATOGENESIS ASSOCIATED 11-RELATED"/>
    <property type="match status" value="1"/>
</dbReference>
<dbReference type="PROSITE" id="PS51471">
    <property type="entry name" value="FE2OG_OXY"/>
    <property type="match status" value="1"/>
</dbReference>
<dbReference type="InterPro" id="IPR032870">
    <property type="entry name" value="ALKBH7-like"/>
</dbReference>
<dbReference type="GeneID" id="18925893"/>
<sequence length="270" mass="31373">MIIINRLTNQLRSNPWHCLKQPTFSGSRSISTKAFYTLKDENCPYIIHNKSNFQSSRDHNPLDFEFYPNLINQEEQVQWIESLLLILNRQYPKRRNKKSKTKSKILNQEGFEKVDQYDFQDGHFDTVIKDFREHEIRDLNSISIDSLKKLINLFPTTNHQSNLMAHILHLSETGRIDRHVDNPIASGPTILGLSLGGERVMHLFGNEEDKEPVYKILLPPGSVYLQRNSIRYSLPHAIPEIDEFQGRNVGGTQRLSLILRDVKTDHDTIN</sequence>
<dbReference type="OrthoDB" id="28127at2759"/>
<gene>
    <name evidence="2" type="ORF">MELLADRAFT_116809</name>
</gene>
<dbReference type="STRING" id="747676.F4RQ29"/>
<dbReference type="eggNOG" id="KOG4176">
    <property type="taxonomic scope" value="Eukaryota"/>
</dbReference>
<dbReference type="KEGG" id="mlr:MELLADRAFT_116809"/>
<dbReference type="AlphaFoldDB" id="F4RQ29"/>
<name>F4RQ29_MELLP</name>
<dbReference type="GO" id="GO:0006974">
    <property type="term" value="P:DNA damage response"/>
    <property type="evidence" value="ECO:0007669"/>
    <property type="project" value="InterPro"/>
</dbReference>
<dbReference type="HOGENOM" id="CLU_080229_0_0_1"/>
<dbReference type="GO" id="GO:0016706">
    <property type="term" value="F:2-oxoglutarate-dependent dioxygenase activity"/>
    <property type="evidence" value="ECO:0007669"/>
    <property type="project" value="TreeGrafter"/>
</dbReference>